<dbReference type="CDD" id="cd00067">
    <property type="entry name" value="GAL4"/>
    <property type="match status" value="1"/>
</dbReference>
<proteinExistence type="predicted"/>
<gene>
    <name evidence="4" type="ORF">K458DRAFT_47134</name>
</gene>
<dbReference type="GO" id="GO:0000981">
    <property type="term" value="F:DNA-binding transcription factor activity, RNA polymerase II-specific"/>
    <property type="evidence" value="ECO:0007669"/>
    <property type="project" value="InterPro"/>
</dbReference>
<protein>
    <recommendedName>
        <fullName evidence="3">Zn(2)-C6 fungal-type domain-containing protein</fullName>
    </recommendedName>
</protein>
<sequence length="782" mass="85887">MASNASNISALTQALSSDDGWQDLVVWNDELYDPFFQSDGDIASGQAEHAPAYTLNLHTSESIASEQLYAPSTAASTIDGPSSDYAISAPPSVVEGPSSFEQRHSWFSGSPYTTTATSPLVGRDESGYDGSFGQSSFEGCGDALPHLRMSTASPFLDAQSFGSSSSYQTASTSIFNPHLATSPHAFNALDVSASQAFANVGCWVEPTIDSIPEVHHDGTVPIPIPHIGTQSFSNTFAPHPWSADMPHPQTRPRAITIPQSDRPQNGGQLQWAQRSRLTASPETKRLPRSAPPSRSISNSSRSDPRRSRNKLTASPTSPSFGWVSYQPNAQTNRLVPCGIDGGRGKRQRGRTGALTAEQRSHAALMRRYISCSNCKRRKEKCDPGIPCRSCLKHYKGDLVNHPCRDRLLSDLSSTFLSERLGWHPTARSIDSFLSSDNYSTSSFTYPIPLHFGFGPALHLPVHPIQIEETLCHEHVIYAWPPSASSKELHTHAVLPAILTAAANSKLQETLDNHLTLLVRQYFRSFPLYCSPLYILRDIYVFYRTLPATASSSRLLEQALKLLVLVHVGGDITLPPPSSDPVLEQLIHNTMSFSEPTTPTPCFIRSQFGSIMPSLALGLMKEVLSSLEAMFLKRDCAEWPVGLATLIVVLMTVESIQYHAAKLPYHHSYGSAISHSKKEEHKFEDEEGVRSLLSWYSACFPGCHARLNADWQGEGTAFWHTRTNSVGITPEDKFVQSVREAIKRATPGGYLESKANAQRVGDDMGFFFDRLAARLLILKTQGE</sequence>
<feature type="region of interest" description="Disordered" evidence="2">
    <location>
        <begin position="223"/>
        <end position="357"/>
    </location>
</feature>
<dbReference type="InterPro" id="IPR001138">
    <property type="entry name" value="Zn2Cys6_DnaBD"/>
</dbReference>
<evidence type="ECO:0000313" key="4">
    <source>
        <dbReference type="EMBL" id="KAF2683488.1"/>
    </source>
</evidence>
<dbReference type="OrthoDB" id="3921198at2759"/>
<evidence type="ECO:0000259" key="3">
    <source>
        <dbReference type="PROSITE" id="PS50048"/>
    </source>
</evidence>
<dbReference type="GO" id="GO:0008270">
    <property type="term" value="F:zinc ion binding"/>
    <property type="evidence" value="ECO:0007669"/>
    <property type="project" value="InterPro"/>
</dbReference>
<keyword evidence="5" id="KW-1185">Reference proteome</keyword>
<keyword evidence="1" id="KW-0539">Nucleus</keyword>
<evidence type="ECO:0000256" key="2">
    <source>
        <dbReference type="SAM" id="MobiDB-lite"/>
    </source>
</evidence>
<evidence type="ECO:0000256" key="1">
    <source>
        <dbReference type="ARBA" id="ARBA00023242"/>
    </source>
</evidence>
<dbReference type="InterPro" id="IPR052973">
    <property type="entry name" value="Fungal_sec-metab_reg_TF"/>
</dbReference>
<feature type="domain" description="Zn(2)-C6 fungal-type" evidence="3">
    <location>
        <begin position="370"/>
        <end position="405"/>
    </location>
</feature>
<accession>A0A6G1IZD1</accession>
<dbReference type="EMBL" id="MU005584">
    <property type="protein sequence ID" value="KAF2683488.1"/>
    <property type="molecule type" value="Genomic_DNA"/>
</dbReference>
<organism evidence="4 5">
    <name type="scientific">Lentithecium fluviatile CBS 122367</name>
    <dbReference type="NCBI Taxonomy" id="1168545"/>
    <lineage>
        <taxon>Eukaryota</taxon>
        <taxon>Fungi</taxon>
        <taxon>Dikarya</taxon>
        <taxon>Ascomycota</taxon>
        <taxon>Pezizomycotina</taxon>
        <taxon>Dothideomycetes</taxon>
        <taxon>Pleosporomycetidae</taxon>
        <taxon>Pleosporales</taxon>
        <taxon>Massarineae</taxon>
        <taxon>Lentitheciaceae</taxon>
        <taxon>Lentithecium</taxon>
    </lineage>
</organism>
<evidence type="ECO:0000313" key="5">
    <source>
        <dbReference type="Proteomes" id="UP000799291"/>
    </source>
</evidence>
<name>A0A6G1IZD1_9PLEO</name>
<dbReference type="AlphaFoldDB" id="A0A6G1IZD1"/>
<dbReference type="InterPro" id="IPR036864">
    <property type="entry name" value="Zn2-C6_fun-type_DNA-bd_sf"/>
</dbReference>
<dbReference type="PANTHER" id="PTHR35392:SF5">
    <property type="entry name" value="ZN(2)-C6 FUNGAL-TYPE DOMAIN-CONTAINING PROTEIN"/>
    <property type="match status" value="1"/>
</dbReference>
<dbReference type="SUPFAM" id="SSF57701">
    <property type="entry name" value="Zn2/Cys6 DNA-binding domain"/>
    <property type="match status" value="1"/>
</dbReference>
<feature type="compositionally biased region" description="Polar residues" evidence="2">
    <location>
        <begin position="257"/>
        <end position="281"/>
    </location>
</feature>
<reference evidence="4" key="1">
    <citation type="journal article" date="2020" name="Stud. Mycol.">
        <title>101 Dothideomycetes genomes: a test case for predicting lifestyles and emergence of pathogens.</title>
        <authorList>
            <person name="Haridas S."/>
            <person name="Albert R."/>
            <person name="Binder M."/>
            <person name="Bloem J."/>
            <person name="Labutti K."/>
            <person name="Salamov A."/>
            <person name="Andreopoulos B."/>
            <person name="Baker S."/>
            <person name="Barry K."/>
            <person name="Bills G."/>
            <person name="Bluhm B."/>
            <person name="Cannon C."/>
            <person name="Castanera R."/>
            <person name="Culley D."/>
            <person name="Daum C."/>
            <person name="Ezra D."/>
            <person name="Gonzalez J."/>
            <person name="Henrissat B."/>
            <person name="Kuo A."/>
            <person name="Liang C."/>
            <person name="Lipzen A."/>
            <person name="Lutzoni F."/>
            <person name="Magnuson J."/>
            <person name="Mondo S."/>
            <person name="Nolan M."/>
            <person name="Ohm R."/>
            <person name="Pangilinan J."/>
            <person name="Park H.-J."/>
            <person name="Ramirez L."/>
            <person name="Alfaro M."/>
            <person name="Sun H."/>
            <person name="Tritt A."/>
            <person name="Yoshinaga Y."/>
            <person name="Zwiers L.-H."/>
            <person name="Turgeon B."/>
            <person name="Goodwin S."/>
            <person name="Spatafora J."/>
            <person name="Crous P."/>
            <person name="Grigoriev I."/>
        </authorList>
    </citation>
    <scope>NUCLEOTIDE SEQUENCE</scope>
    <source>
        <strain evidence="4">CBS 122367</strain>
    </source>
</reference>
<feature type="compositionally biased region" description="Low complexity" evidence="2">
    <location>
        <begin position="291"/>
        <end position="301"/>
    </location>
</feature>
<dbReference type="Proteomes" id="UP000799291">
    <property type="component" value="Unassembled WGS sequence"/>
</dbReference>
<dbReference type="PANTHER" id="PTHR35392">
    <property type="entry name" value="ZN(II)2CYS6 TRANSCRIPTION FACTOR (EUROFUNG)-RELATED-RELATED"/>
    <property type="match status" value="1"/>
</dbReference>
<feature type="compositionally biased region" description="Polar residues" evidence="2">
    <location>
        <begin position="310"/>
        <end position="333"/>
    </location>
</feature>
<dbReference type="PROSITE" id="PS50048">
    <property type="entry name" value="ZN2_CY6_FUNGAL_2"/>
    <property type="match status" value="1"/>
</dbReference>